<proteinExistence type="inferred from homology"/>
<reference evidence="14 15" key="1">
    <citation type="submission" date="2015-04" db="EMBL/GenBank/DDBJ databases">
        <authorList>
            <person name="Syromyatnikov M.Y."/>
            <person name="Popov V.N."/>
        </authorList>
    </citation>
    <scope>NUCLEOTIDE SEQUENCE [LARGE SCALE GENOMIC DNA]</scope>
    <source>
        <strain evidence="14">WF-38-12</strain>
    </source>
</reference>
<evidence type="ECO:0000256" key="1">
    <source>
        <dbReference type="ARBA" id="ARBA00004613"/>
    </source>
</evidence>
<dbReference type="Gene3D" id="2.160.20.10">
    <property type="entry name" value="Single-stranded right-handed beta-helix, Pectin lyase-like"/>
    <property type="match status" value="1"/>
</dbReference>
<dbReference type="EC" id="3.1.1.11" evidence="4 12"/>
<comment type="catalytic activity">
    <reaction evidence="10 12">
        <text>[(1-&gt;4)-alpha-D-galacturonosyl methyl ester](n) + n H2O = [(1-&gt;4)-alpha-D-galacturonosyl](n) + n methanol + n H(+)</text>
        <dbReference type="Rhea" id="RHEA:22380"/>
        <dbReference type="Rhea" id="RHEA-COMP:14570"/>
        <dbReference type="Rhea" id="RHEA-COMP:14573"/>
        <dbReference type="ChEBI" id="CHEBI:15377"/>
        <dbReference type="ChEBI" id="CHEBI:15378"/>
        <dbReference type="ChEBI" id="CHEBI:17790"/>
        <dbReference type="ChEBI" id="CHEBI:140522"/>
        <dbReference type="ChEBI" id="CHEBI:140523"/>
        <dbReference type="EC" id="3.1.1.11"/>
    </reaction>
</comment>
<keyword evidence="8 12" id="KW-0063">Aspartyl esterase</keyword>
<dbReference type="GO" id="GO:0045490">
    <property type="term" value="P:pectin catabolic process"/>
    <property type="evidence" value="ECO:0007669"/>
    <property type="project" value="UniProtKB-UniRule"/>
</dbReference>
<dbReference type="OrthoDB" id="1546079at2759"/>
<evidence type="ECO:0000313" key="14">
    <source>
        <dbReference type="EMBL" id="CRG90995.1"/>
    </source>
</evidence>
<dbReference type="InterPro" id="IPR012334">
    <property type="entry name" value="Pectin_lyas_fold"/>
</dbReference>
<dbReference type="InterPro" id="IPR000070">
    <property type="entry name" value="Pectinesterase_cat"/>
</dbReference>
<comment type="subcellular location">
    <subcellularLocation>
        <location evidence="1 12">Secreted</location>
    </subcellularLocation>
</comment>
<keyword evidence="9 12" id="KW-0961">Cell wall biogenesis/degradation</keyword>
<evidence type="ECO:0000256" key="11">
    <source>
        <dbReference type="PROSITE-ProRule" id="PRU10040"/>
    </source>
</evidence>
<sequence length="328" mass="35379">MKQIYTSFLFFLSAAATSRLTAPPGAIVVAKSGGDYETISDAVDSLSTTATTAQTIFIEEGTYNEQVYIPSLSGELIIYGQTKDTSDYSVNLVTITNNIGLSSVDDDDETATLRNYAENSKIYNINVANTYGEGQQALALSAYANNQGYYACQFLGYQDTVLAETGNQVYAKCLIEGAVDFIFGQHATAWFDRCDIRVLSASLGTITANGRSSSSDPSFYVINGSTIAAADDSSVSAGAYYLGRPWSEYARVVFQYTSMTDAINSVGWEEWSSSDPRTSDVYFGEYDNSGDGASGTRASFATELTSPVEISSILGSDYTDWVDTEYVS</sequence>
<keyword evidence="15" id="KW-1185">Reference proteome</keyword>
<keyword evidence="7 12" id="KW-0378">Hydrolase</keyword>
<dbReference type="Pfam" id="PF01095">
    <property type="entry name" value="Pectinesterase"/>
    <property type="match status" value="1"/>
</dbReference>
<evidence type="ECO:0000256" key="6">
    <source>
        <dbReference type="ARBA" id="ARBA00022729"/>
    </source>
</evidence>
<dbReference type="OMA" id="WDRSENE"/>
<evidence type="ECO:0000313" key="15">
    <source>
        <dbReference type="Proteomes" id="UP000054383"/>
    </source>
</evidence>
<evidence type="ECO:0000256" key="8">
    <source>
        <dbReference type="ARBA" id="ARBA00023085"/>
    </source>
</evidence>
<evidence type="ECO:0000256" key="9">
    <source>
        <dbReference type="ARBA" id="ARBA00023316"/>
    </source>
</evidence>
<feature type="domain" description="Pectinesterase catalytic" evidence="13">
    <location>
        <begin position="27"/>
        <end position="295"/>
    </location>
</feature>
<accession>A0A0U1M631</accession>
<evidence type="ECO:0000256" key="10">
    <source>
        <dbReference type="ARBA" id="ARBA00047928"/>
    </source>
</evidence>
<dbReference type="GO" id="GO:0042545">
    <property type="term" value="P:cell wall modification"/>
    <property type="evidence" value="ECO:0007669"/>
    <property type="project" value="UniProtKB-UniRule"/>
</dbReference>
<feature type="active site" evidence="11">
    <location>
        <position position="180"/>
    </location>
</feature>
<dbReference type="FunFam" id="2.160.20.10:FF:000014">
    <property type="entry name" value="Pectinesterase"/>
    <property type="match status" value="1"/>
</dbReference>
<comment type="pathway">
    <text evidence="2 12">Glycan metabolism; pectin degradation; 2-dehydro-3-deoxy-D-gluconate from pectin: step 1/5.</text>
</comment>
<dbReference type="Proteomes" id="UP000054383">
    <property type="component" value="Unassembled WGS sequence"/>
</dbReference>
<dbReference type="SUPFAM" id="SSF51126">
    <property type="entry name" value="Pectin lyase-like"/>
    <property type="match status" value="1"/>
</dbReference>
<dbReference type="GO" id="GO:0030599">
    <property type="term" value="F:pectinesterase activity"/>
    <property type="evidence" value="ECO:0007669"/>
    <property type="project" value="UniProtKB-UniRule"/>
</dbReference>
<evidence type="ECO:0000259" key="13">
    <source>
        <dbReference type="Pfam" id="PF01095"/>
    </source>
</evidence>
<evidence type="ECO:0000256" key="3">
    <source>
        <dbReference type="ARBA" id="ARBA00008891"/>
    </source>
</evidence>
<protein>
    <recommendedName>
        <fullName evidence="4 12">Pectinesterase</fullName>
        <ecNumber evidence="4 12">3.1.1.11</ecNumber>
    </recommendedName>
</protein>
<comment type="similarity">
    <text evidence="3">Belongs to the pectinesterase family.</text>
</comment>
<dbReference type="PROSITE" id="PS00503">
    <property type="entry name" value="PECTINESTERASE_2"/>
    <property type="match status" value="1"/>
</dbReference>
<dbReference type="GO" id="GO:0005576">
    <property type="term" value="C:extracellular region"/>
    <property type="evidence" value="ECO:0007669"/>
    <property type="project" value="UniProtKB-SubCell"/>
</dbReference>
<feature type="chain" id="PRO_5006521522" description="Pectinesterase" evidence="12">
    <location>
        <begin position="17"/>
        <end position="328"/>
    </location>
</feature>
<dbReference type="UniPathway" id="UPA00545">
    <property type="reaction ID" value="UER00823"/>
</dbReference>
<keyword evidence="5 12" id="KW-0964">Secreted</keyword>
<dbReference type="STRING" id="28573.A0A0U1M631"/>
<name>A0A0U1M631_TALIS</name>
<evidence type="ECO:0000256" key="2">
    <source>
        <dbReference type="ARBA" id="ARBA00005184"/>
    </source>
</evidence>
<feature type="signal peptide" evidence="12">
    <location>
        <begin position="1"/>
        <end position="16"/>
    </location>
</feature>
<dbReference type="InterPro" id="IPR033131">
    <property type="entry name" value="Pectinesterase_Asp_AS"/>
</dbReference>
<comment type="function">
    <text evidence="12">Involved in maceration and soft-rotting of plant tissue.</text>
</comment>
<dbReference type="PANTHER" id="PTHR31321:SF127">
    <property type="entry name" value="PECTINESTERASE"/>
    <property type="match status" value="1"/>
</dbReference>
<evidence type="ECO:0000256" key="12">
    <source>
        <dbReference type="RuleBase" id="RU000589"/>
    </source>
</evidence>
<organism evidence="14 15">
    <name type="scientific">Talaromyces islandicus</name>
    <name type="common">Penicillium islandicum</name>
    <dbReference type="NCBI Taxonomy" id="28573"/>
    <lineage>
        <taxon>Eukaryota</taxon>
        <taxon>Fungi</taxon>
        <taxon>Dikarya</taxon>
        <taxon>Ascomycota</taxon>
        <taxon>Pezizomycotina</taxon>
        <taxon>Eurotiomycetes</taxon>
        <taxon>Eurotiomycetidae</taxon>
        <taxon>Eurotiales</taxon>
        <taxon>Trichocomaceae</taxon>
        <taxon>Talaromyces</taxon>
        <taxon>Talaromyces sect. Islandici</taxon>
    </lineage>
</organism>
<dbReference type="AlphaFoldDB" id="A0A0U1M631"/>
<gene>
    <name evidence="14" type="primary">pmeA</name>
    <name evidence="14" type="ORF">PISL3812_08043</name>
</gene>
<dbReference type="InterPro" id="IPR011050">
    <property type="entry name" value="Pectin_lyase_fold/virulence"/>
</dbReference>
<dbReference type="EMBL" id="CVMT01000009">
    <property type="protein sequence ID" value="CRG90995.1"/>
    <property type="molecule type" value="Genomic_DNA"/>
</dbReference>
<keyword evidence="6 12" id="KW-0732">Signal</keyword>
<dbReference type="PANTHER" id="PTHR31321">
    <property type="entry name" value="ACYL-COA THIOESTER HYDROLASE YBHC-RELATED"/>
    <property type="match status" value="1"/>
</dbReference>
<evidence type="ECO:0000256" key="4">
    <source>
        <dbReference type="ARBA" id="ARBA00013229"/>
    </source>
</evidence>
<evidence type="ECO:0000256" key="5">
    <source>
        <dbReference type="ARBA" id="ARBA00022525"/>
    </source>
</evidence>
<evidence type="ECO:0000256" key="7">
    <source>
        <dbReference type="ARBA" id="ARBA00022801"/>
    </source>
</evidence>